<dbReference type="PROSITE" id="PS50089">
    <property type="entry name" value="ZF_RING_2"/>
    <property type="match status" value="1"/>
</dbReference>
<reference evidence="6" key="1">
    <citation type="journal article" date="2016" name="Nature">
        <title>The genome of the seagrass Zostera marina reveals angiosperm adaptation to the sea.</title>
        <authorList>
            <person name="Olsen J.L."/>
            <person name="Rouze P."/>
            <person name="Verhelst B."/>
            <person name="Lin Y.-C."/>
            <person name="Bayer T."/>
            <person name="Collen J."/>
            <person name="Dattolo E."/>
            <person name="De Paoli E."/>
            <person name="Dittami S."/>
            <person name="Maumus F."/>
            <person name="Michel G."/>
            <person name="Kersting A."/>
            <person name="Lauritano C."/>
            <person name="Lohaus R."/>
            <person name="Toepel M."/>
            <person name="Tonon T."/>
            <person name="Vanneste K."/>
            <person name="Amirebrahimi M."/>
            <person name="Brakel J."/>
            <person name="Bostroem C."/>
            <person name="Chovatia M."/>
            <person name="Grimwood J."/>
            <person name="Jenkins J.W."/>
            <person name="Jueterbock A."/>
            <person name="Mraz A."/>
            <person name="Stam W.T."/>
            <person name="Tice H."/>
            <person name="Bornberg-Bauer E."/>
            <person name="Green P.J."/>
            <person name="Pearson G.A."/>
            <person name="Procaccini G."/>
            <person name="Duarte C.M."/>
            <person name="Schmutz J."/>
            <person name="Reusch T.B.H."/>
            <person name="Van de Peer Y."/>
        </authorList>
    </citation>
    <scope>NUCLEOTIDE SEQUENCE [LARGE SCALE GENOMIC DNA]</scope>
    <source>
        <strain evidence="6">cv. Finnish</strain>
    </source>
</reference>
<proteinExistence type="predicted"/>
<dbReference type="PANTHER" id="PTHR46225">
    <property type="entry name" value="C3H4 TYPE ZINC FINGER PROTEIN"/>
    <property type="match status" value="1"/>
</dbReference>
<feature type="compositionally biased region" description="Basic and acidic residues" evidence="2">
    <location>
        <begin position="73"/>
        <end position="84"/>
    </location>
</feature>
<evidence type="ECO:0000256" key="3">
    <source>
        <dbReference type="SAM" id="Phobius"/>
    </source>
</evidence>
<dbReference type="SUPFAM" id="SSF90112">
    <property type="entry name" value="Neurotransmitter-gated ion-channel transmembrane pore"/>
    <property type="match status" value="1"/>
</dbReference>
<dbReference type="GO" id="GO:0008270">
    <property type="term" value="F:zinc ion binding"/>
    <property type="evidence" value="ECO:0007669"/>
    <property type="project" value="UniProtKB-KW"/>
</dbReference>
<dbReference type="OMA" id="LLMEHMS"/>
<keyword evidence="3" id="KW-1133">Transmembrane helix</keyword>
<keyword evidence="1" id="KW-0479">Metal-binding</keyword>
<evidence type="ECO:0000256" key="1">
    <source>
        <dbReference type="PROSITE-ProRule" id="PRU00175"/>
    </source>
</evidence>
<name>A0A0K9PM86_ZOSMR</name>
<dbReference type="Gene3D" id="3.30.40.10">
    <property type="entry name" value="Zinc/RING finger domain, C3HC4 (zinc finger)"/>
    <property type="match status" value="1"/>
</dbReference>
<comment type="caution">
    <text evidence="5">The sequence shown here is derived from an EMBL/GenBank/DDBJ whole genome shotgun (WGS) entry which is preliminary data.</text>
</comment>
<dbReference type="STRING" id="29655.A0A0K9PM86"/>
<keyword evidence="1" id="KW-0862">Zinc</keyword>
<feature type="domain" description="RING-type" evidence="4">
    <location>
        <begin position="354"/>
        <end position="395"/>
    </location>
</feature>
<evidence type="ECO:0000313" key="5">
    <source>
        <dbReference type="EMBL" id="KMZ70168.1"/>
    </source>
</evidence>
<gene>
    <name evidence="5" type="ORF">ZOSMA_1G01410</name>
</gene>
<feature type="transmembrane region" description="Helical" evidence="3">
    <location>
        <begin position="96"/>
        <end position="117"/>
    </location>
</feature>
<feature type="compositionally biased region" description="Polar residues" evidence="2">
    <location>
        <begin position="26"/>
        <end position="51"/>
    </location>
</feature>
<dbReference type="AlphaFoldDB" id="A0A0K9PM86"/>
<feature type="transmembrane region" description="Helical" evidence="3">
    <location>
        <begin position="129"/>
        <end position="149"/>
    </location>
</feature>
<dbReference type="GO" id="GO:0016020">
    <property type="term" value="C:membrane"/>
    <property type="evidence" value="ECO:0007669"/>
    <property type="project" value="InterPro"/>
</dbReference>
<feature type="compositionally biased region" description="Low complexity" evidence="2">
    <location>
        <begin position="52"/>
        <end position="70"/>
    </location>
</feature>
<dbReference type="SUPFAM" id="SSF57850">
    <property type="entry name" value="RING/U-box"/>
    <property type="match status" value="1"/>
</dbReference>
<dbReference type="EMBL" id="LFYR01000729">
    <property type="protein sequence ID" value="KMZ70168.1"/>
    <property type="molecule type" value="Genomic_DNA"/>
</dbReference>
<feature type="region of interest" description="Disordered" evidence="2">
    <location>
        <begin position="23"/>
        <end position="89"/>
    </location>
</feature>
<dbReference type="InterPro" id="IPR036719">
    <property type="entry name" value="Neuro-gated_channel_TM_sf"/>
</dbReference>
<dbReference type="CDD" id="cd16467">
    <property type="entry name" value="RING-H2_RNF6-like"/>
    <property type="match status" value="1"/>
</dbReference>
<dbReference type="GO" id="GO:0006811">
    <property type="term" value="P:monoatomic ion transport"/>
    <property type="evidence" value="ECO:0007669"/>
    <property type="project" value="InterPro"/>
</dbReference>
<sequence>MEISETHDSHVVNFSRIDTVSPPLSPYNSQTVTHNNNVSESYNIDVPSTSREPSVSIEPASPSSSLPASSRNGRREGRGEREDNYMSGRRSPLNSGVWISFELVVVISQIIAAVIVLAVSRHEKPKTPLFPWVICYTAGCIATLPHLYWRYTHRNNQNTQQGRDRGGERDFTGIRLGGSNNMRTGTSLSIDANVNMNQNNHMSRNTNPRIITLIDHFKMVLDFFFAIWFVVGNIWVFGSRSSPSDAPNLYRLCIVFLTFSCIGYAMPFILCVAICCCLPCIVSISGFRTDINQNRGATNESINALPTYKFKVKKHHRKRDDKSAETNSDGRDIVGILAIGTDKERTISDEDAACCICLAKYVNNDELRELPCTHVFHVSCVDKWLKINSLCPLCKATVEVAITALG</sequence>
<keyword evidence="1" id="KW-0863">Zinc-finger</keyword>
<accession>A0A0K9PM86</accession>
<dbReference type="InterPro" id="IPR013083">
    <property type="entry name" value="Znf_RING/FYVE/PHD"/>
</dbReference>
<keyword evidence="3" id="KW-0472">Membrane</keyword>
<dbReference type="SMART" id="SM00184">
    <property type="entry name" value="RING"/>
    <property type="match status" value="1"/>
</dbReference>
<dbReference type="Pfam" id="PF13639">
    <property type="entry name" value="zf-RING_2"/>
    <property type="match status" value="1"/>
</dbReference>
<evidence type="ECO:0000259" key="4">
    <source>
        <dbReference type="PROSITE" id="PS50089"/>
    </source>
</evidence>
<dbReference type="OrthoDB" id="9984778at2759"/>
<feature type="transmembrane region" description="Helical" evidence="3">
    <location>
        <begin position="249"/>
        <end position="282"/>
    </location>
</feature>
<evidence type="ECO:0000256" key="2">
    <source>
        <dbReference type="SAM" id="MobiDB-lite"/>
    </source>
</evidence>
<keyword evidence="3" id="KW-0812">Transmembrane</keyword>
<protein>
    <submittedName>
        <fullName evidence="5">Putative Ring finger protein</fullName>
    </submittedName>
</protein>
<keyword evidence="6" id="KW-1185">Reference proteome</keyword>
<dbReference type="Proteomes" id="UP000036987">
    <property type="component" value="Unassembled WGS sequence"/>
</dbReference>
<evidence type="ECO:0000313" key="6">
    <source>
        <dbReference type="Proteomes" id="UP000036987"/>
    </source>
</evidence>
<organism evidence="5 6">
    <name type="scientific">Zostera marina</name>
    <name type="common">Eelgrass</name>
    <dbReference type="NCBI Taxonomy" id="29655"/>
    <lineage>
        <taxon>Eukaryota</taxon>
        <taxon>Viridiplantae</taxon>
        <taxon>Streptophyta</taxon>
        <taxon>Embryophyta</taxon>
        <taxon>Tracheophyta</taxon>
        <taxon>Spermatophyta</taxon>
        <taxon>Magnoliopsida</taxon>
        <taxon>Liliopsida</taxon>
        <taxon>Zosteraceae</taxon>
        <taxon>Zostera</taxon>
    </lineage>
</organism>
<dbReference type="PANTHER" id="PTHR46225:SF19">
    <property type="entry name" value="RING-TYPE DOMAIN-CONTAINING PROTEIN"/>
    <property type="match status" value="1"/>
</dbReference>
<dbReference type="InterPro" id="IPR001841">
    <property type="entry name" value="Znf_RING"/>
</dbReference>
<feature type="transmembrane region" description="Helical" evidence="3">
    <location>
        <begin position="219"/>
        <end position="237"/>
    </location>
</feature>